<dbReference type="PANTHER" id="PTHR34676">
    <property type="entry name" value="DUF4219 DOMAIN-CONTAINING PROTEIN-RELATED"/>
    <property type="match status" value="1"/>
</dbReference>
<dbReference type="AlphaFoldDB" id="A0AAV2G5B6"/>
<sequence length="95" mass="10978">MIVFFKGMGFDVWNVVENSVGDIKDDPNTWSNDDLKKMELDAKATNVLYCAICPDEFNKVNMCKTAHQIWKTLEVSHEGTTEVKESMIYQLVHEY</sequence>
<evidence type="ECO:0000313" key="2">
    <source>
        <dbReference type="Proteomes" id="UP001497516"/>
    </source>
</evidence>
<organism evidence="1 2">
    <name type="scientific">Linum trigynum</name>
    <dbReference type="NCBI Taxonomy" id="586398"/>
    <lineage>
        <taxon>Eukaryota</taxon>
        <taxon>Viridiplantae</taxon>
        <taxon>Streptophyta</taxon>
        <taxon>Embryophyta</taxon>
        <taxon>Tracheophyta</taxon>
        <taxon>Spermatophyta</taxon>
        <taxon>Magnoliopsida</taxon>
        <taxon>eudicotyledons</taxon>
        <taxon>Gunneridae</taxon>
        <taxon>Pentapetalae</taxon>
        <taxon>rosids</taxon>
        <taxon>fabids</taxon>
        <taxon>Malpighiales</taxon>
        <taxon>Linaceae</taxon>
        <taxon>Linum</taxon>
    </lineage>
</organism>
<evidence type="ECO:0008006" key="3">
    <source>
        <dbReference type="Google" id="ProtNLM"/>
    </source>
</evidence>
<dbReference type="EMBL" id="OZ034821">
    <property type="protein sequence ID" value="CAL1405855.1"/>
    <property type="molecule type" value="Genomic_DNA"/>
</dbReference>
<proteinExistence type="predicted"/>
<keyword evidence="2" id="KW-1185">Reference proteome</keyword>
<reference evidence="1 2" key="1">
    <citation type="submission" date="2024-04" db="EMBL/GenBank/DDBJ databases">
        <authorList>
            <person name="Fracassetti M."/>
        </authorList>
    </citation>
    <scope>NUCLEOTIDE SEQUENCE [LARGE SCALE GENOMIC DNA]</scope>
</reference>
<dbReference type="Proteomes" id="UP001497516">
    <property type="component" value="Chromosome 8"/>
</dbReference>
<dbReference type="PANTHER" id="PTHR34676:SF8">
    <property type="entry name" value="TRANSMEMBRANE PROTEIN"/>
    <property type="match status" value="1"/>
</dbReference>
<name>A0AAV2G5B6_9ROSI</name>
<protein>
    <recommendedName>
        <fullName evidence="3">UBN2 domain-containing protein</fullName>
    </recommendedName>
</protein>
<evidence type="ECO:0000313" key="1">
    <source>
        <dbReference type="EMBL" id="CAL1405855.1"/>
    </source>
</evidence>
<gene>
    <name evidence="1" type="ORF">LTRI10_LOCUS45618</name>
</gene>
<accession>A0AAV2G5B6</accession>
<dbReference type="Pfam" id="PF14223">
    <property type="entry name" value="Retrotran_gag_2"/>
    <property type="match status" value="1"/>
</dbReference>